<dbReference type="Pfam" id="PF08615">
    <property type="entry name" value="RNase_H2_suC"/>
    <property type="match status" value="1"/>
</dbReference>
<gene>
    <name evidence="1" type="ORF">BgAZ_206120</name>
</gene>
<keyword evidence="2" id="KW-1185">Reference proteome</keyword>
<dbReference type="Proteomes" id="UP001230268">
    <property type="component" value="Unassembled WGS sequence"/>
</dbReference>
<dbReference type="EMBL" id="JAVEPI010000002">
    <property type="protein sequence ID" value="KAK1443736.1"/>
    <property type="molecule type" value="Genomic_DNA"/>
</dbReference>
<comment type="caution">
    <text evidence="1">The sequence shown here is derived from an EMBL/GenBank/DDBJ whole genome shotgun (WGS) entry which is preliminary data.</text>
</comment>
<proteinExistence type="predicted"/>
<accession>A0AAD8LQY1</accession>
<dbReference type="Gene3D" id="2.40.128.680">
    <property type="match status" value="1"/>
</dbReference>
<protein>
    <submittedName>
        <fullName evidence="1">Uncharacterized protein</fullName>
    </submittedName>
</protein>
<dbReference type="AlphaFoldDB" id="A0AAD8LQY1"/>
<evidence type="ECO:0000313" key="2">
    <source>
        <dbReference type="Proteomes" id="UP001230268"/>
    </source>
</evidence>
<dbReference type="GO" id="GO:0006401">
    <property type="term" value="P:RNA catabolic process"/>
    <property type="evidence" value="ECO:0007669"/>
    <property type="project" value="InterPro"/>
</dbReference>
<dbReference type="GO" id="GO:0032299">
    <property type="term" value="C:ribonuclease H2 complex"/>
    <property type="evidence" value="ECO:0007669"/>
    <property type="project" value="InterPro"/>
</dbReference>
<evidence type="ECO:0000313" key="1">
    <source>
        <dbReference type="EMBL" id="KAK1443736.1"/>
    </source>
</evidence>
<name>A0AAD8LQY1_BABGI</name>
<sequence>MERNVEIHVLPCLIKGEGVVDVRGKFADKTFTADTSTSQEEYTLGNLNIHDVCGMAAEKVDFNIEGTEYFERRVYSSDKGTDPLLRSDHLCNFLRGRSLRGRQLNLDALGHRMSVVEVGKGSTTENPLLRNKNIPFKCLTEKEGVASITIWNKDEDMSPMDANLAAYKHLLIASAVGYTLNDHDIH</sequence>
<dbReference type="InterPro" id="IPR013924">
    <property type="entry name" value="RNase_H2_suC"/>
</dbReference>
<reference evidence="1" key="1">
    <citation type="submission" date="2023-08" db="EMBL/GenBank/DDBJ databases">
        <title>Draft sequence of the Babesia gibsoni genome.</title>
        <authorList>
            <person name="Yamagishi J.Y."/>
            <person name="Xuan X.X."/>
        </authorList>
    </citation>
    <scope>NUCLEOTIDE SEQUENCE</scope>
    <source>
        <strain evidence="1">Azabu</strain>
    </source>
</reference>
<organism evidence="1 2">
    <name type="scientific">Babesia gibsoni</name>
    <dbReference type="NCBI Taxonomy" id="33632"/>
    <lineage>
        <taxon>Eukaryota</taxon>
        <taxon>Sar</taxon>
        <taxon>Alveolata</taxon>
        <taxon>Apicomplexa</taxon>
        <taxon>Aconoidasida</taxon>
        <taxon>Piroplasmida</taxon>
        <taxon>Babesiidae</taxon>
        <taxon>Babesia</taxon>
    </lineage>
</organism>